<dbReference type="RefSeq" id="WP_074979944.1">
    <property type="nucleotide sequence ID" value="NZ_FPAG01000009.1"/>
</dbReference>
<accession>A0A1I6VET4</accession>
<dbReference type="EMBL" id="FPAG01000009">
    <property type="protein sequence ID" value="SFT12253.1"/>
    <property type="molecule type" value="Genomic_DNA"/>
</dbReference>
<dbReference type="OrthoDB" id="1120195at2"/>
<dbReference type="AlphaFoldDB" id="A0A1I6VET4"/>
<evidence type="ECO:0000313" key="2">
    <source>
        <dbReference type="Proteomes" id="UP000183209"/>
    </source>
</evidence>
<reference evidence="1 2" key="1">
    <citation type="submission" date="2016-10" db="EMBL/GenBank/DDBJ databases">
        <authorList>
            <person name="de Groot N.N."/>
        </authorList>
    </citation>
    <scope>NUCLEOTIDE SEQUENCE [LARGE SCALE GENOMIC DNA]</scope>
    <source>
        <strain evidence="1 2">CGMCC 1.6114</strain>
    </source>
</reference>
<dbReference type="Proteomes" id="UP000183209">
    <property type="component" value="Unassembled WGS sequence"/>
</dbReference>
<gene>
    <name evidence="1" type="ORF">SAMN04487906_3070</name>
</gene>
<proteinExistence type="predicted"/>
<organism evidence="1 2">
    <name type="scientific">Zhouia amylolytica</name>
    <dbReference type="NCBI Taxonomy" id="376730"/>
    <lineage>
        <taxon>Bacteria</taxon>
        <taxon>Pseudomonadati</taxon>
        <taxon>Bacteroidota</taxon>
        <taxon>Flavobacteriia</taxon>
        <taxon>Flavobacteriales</taxon>
        <taxon>Flavobacteriaceae</taxon>
        <taxon>Zhouia</taxon>
    </lineage>
</organism>
<sequence length="116" mass="13832">MTEEIANSESLLSNAQKEHLYEKLIIQLNKDLVLANTEVEFKKNIDSTTLKQTLHEFVYKLINERFSDYLNLLYIVDVSEQQVKKLDGSDTLLLSEQITYLILKREWQKVWYKNKY</sequence>
<protein>
    <submittedName>
        <fullName evidence="1">Uncharacterized protein</fullName>
    </submittedName>
</protein>
<name>A0A1I6VET4_9FLAO</name>
<evidence type="ECO:0000313" key="1">
    <source>
        <dbReference type="EMBL" id="SFT12253.1"/>
    </source>
</evidence>